<dbReference type="InterPro" id="IPR050179">
    <property type="entry name" value="Trans_hexapeptide_repeat"/>
</dbReference>
<dbReference type="InterPro" id="IPR018357">
    <property type="entry name" value="Hexapep_transf_CS"/>
</dbReference>
<dbReference type="PROSITE" id="PS00101">
    <property type="entry name" value="HEXAPEP_TRANSFERASES"/>
    <property type="match status" value="1"/>
</dbReference>
<sequence length="211" mass="23569">MFNRIIAILRHFYTRYKTFGKGNYLTFGTDLHIGKGTRLWAPKLLRIGNHVYIGKQVHIEANAEIGNYCLIANRVAIIGRHDHDFTAVGYPIRYAPWIGSKRFPNRFDDEKAVIESDVWIGYGAIILTGVTIGKGAIVAAGSTVTKDVASYSIVAGSPARVVGKRFVSSEVVTSHEIAIAHGFFRFSERGFDYCKIFPGCKYSEWESKSNQ</sequence>
<dbReference type="RefSeq" id="WP_074973864.1">
    <property type="nucleotide sequence ID" value="NZ_FPBZ01000004.1"/>
</dbReference>
<keyword evidence="3" id="KW-0677">Repeat</keyword>
<dbReference type="PANTHER" id="PTHR43300:SF11">
    <property type="entry name" value="ACETYLTRANSFERASE RV3034C-RELATED"/>
    <property type="match status" value="1"/>
</dbReference>
<evidence type="ECO:0000256" key="2">
    <source>
        <dbReference type="ARBA" id="ARBA00022679"/>
    </source>
</evidence>
<evidence type="ECO:0000256" key="4">
    <source>
        <dbReference type="ARBA" id="ARBA00023315"/>
    </source>
</evidence>
<dbReference type="PANTHER" id="PTHR43300">
    <property type="entry name" value="ACETYLTRANSFERASE"/>
    <property type="match status" value="1"/>
</dbReference>
<dbReference type="InterPro" id="IPR011004">
    <property type="entry name" value="Trimer_LpxA-like_sf"/>
</dbReference>
<organism evidence="5 6">
    <name type="scientific">Nitrosospira multiformis</name>
    <dbReference type="NCBI Taxonomy" id="1231"/>
    <lineage>
        <taxon>Bacteria</taxon>
        <taxon>Pseudomonadati</taxon>
        <taxon>Pseudomonadota</taxon>
        <taxon>Betaproteobacteria</taxon>
        <taxon>Nitrosomonadales</taxon>
        <taxon>Nitrosomonadaceae</taxon>
        <taxon>Nitrosospira</taxon>
    </lineage>
</organism>
<accession>A0A1I7GBR1</accession>
<keyword evidence="2 5" id="KW-0808">Transferase</keyword>
<proteinExistence type="inferred from homology"/>
<evidence type="ECO:0000256" key="3">
    <source>
        <dbReference type="ARBA" id="ARBA00022737"/>
    </source>
</evidence>
<evidence type="ECO:0000256" key="1">
    <source>
        <dbReference type="ARBA" id="ARBA00007274"/>
    </source>
</evidence>
<gene>
    <name evidence="5" type="ORF">SAMN05216417_10496</name>
</gene>
<dbReference type="Proteomes" id="UP000182649">
    <property type="component" value="Unassembled WGS sequence"/>
</dbReference>
<dbReference type="GO" id="GO:0016746">
    <property type="term" value="F:acyltransferase activity"/>
    <property type="evidence" value="ECO:0007669"/>
    <property type="project" value="UniProtKB-KW"/>
</dbReference>
<dbReference type="Pfam" id="PF00132">
    <property type="entry name" value="Hexapep"/>
    <property type="match status" value="2"/>
</dbReference>
<reference evidence="5 6" key="1">
    <citation type="submission" date="2016-10" db="EMBL/GenBank/DDBJ databases">
        <authorList>
            <person name="de Groot N.N."/>
        </authorList>
    </citation>
    <scope>NUCLEOTIDE SEQUENCE [LARGE SCALE GENOMIC DNA]</scope>
    <source>
        <strain evidence="5 6">Nl14</strain>
    </source>
</reference>
<dbReference type="InterPro" id="IPR001451">
    <property type="entry name" value="Hexapep"/>
</dbReference>
<evidence type="ECO:0000313" key="6">
    <source>
        <dbReference type="Proteomes" id="UP000182649"/>
    </source>
</evidence>
<dbReference type="OrthoDB" id="272049at2"/>
<dbReference type="AlphaFoldDB" id="A0A1I7GBR1"/>
<evidence type="ECO:0000313" key="5">
    <source>
        <dbReference type="EMBL" id="SFU45897.1"/>
    </source>
</evidence>
<comment type="similarity">
    <text evidence="1">Belongs to the transferase hexapeptide repeat family.</text>
</comment>
<dbReference type="Gene3D" id="2.160.10.10">
    <property type="entry name" value="Hexapeptide repeat proteins"/>
    <property type="match status" value="1"/>
</dbReference>
<dbReference type="SUPFAM" id="SSF51161">
    <property type="entry name" value="Trimeric LpxA-like enzymes"/>
    <property type="match status" value="1"/>
</dbReference>
<keyword evidence="4" id="KW-0012">Acyltransferase</keyword>
<dbReference type="EMBL" id="FPBZ01000004">
    <property type="protein sequence ID" value="SFU45897.1"/>
    <property type="molecule type" value="Genomic_DNA"/>
</dbReference>
<protein>
    <submittedName>
        <fullName evidence="5">Transferase hexapeptide (Six repeat-containing protein)</fullName>
    </submittedName>
</protein>
<name>A0A1I7GBR1_9PROT</name>
<dbReference type="CDD" id="cd03349">
    <property type="entry name" value="LbH_XAT"/>
    <property type="match status" value="1"/>
</dbReference>